<protein>
    <submittedName>
        <fullName evidence="1">Uncharacterized protein</fullName>
    </submittedName>
</protein>
<name>A0A7V9W4T0_9GAMM</name>
<evidence type="ECO:0000313" key="2">
    <source>
        <dbReference type="EMBL" id="MCG6663786.1"/>
    </source>
</evidence>
<dbReference type="RefSeq" id="WP_181516939.1">
    <property type="nucleotide sequence ID" value="NZ_JABFUB010000033.1"/>
</dbReference>
<gene>
    <name evidence="1" type="ORF">H1D44_19485</name>
    <name evidence="2" type="ORF">HOP48_19855</name>
</gene>
<dbReference type="EMBL" id="JACEFT010000044">
    <property type="protein sequence ID" value="MBA2781067.1"/>
    <property type="molecule type" value="Genomic_DNA"/>
</dbReference>
<dbReference type="EMBL" id="JABFUB010000033">
    <property type="protein sequence ID" value="MCG6663786.1"/>
    <property type="molecule type" value="Genomic_DNA"/>
</dbReference>
<comment type="caution">
    <text evidence="1">The sequence shown here is derived from an EMBL/GenBank/DDBJ whole genome shotgun (WGS) entry which is preliminary data.</text>
</comment>
<reference evidence="1 3" key="2">
    <citation type="submission" date="2020-07" db="EMBL/GenBank/DDBJ databases">
        <title>Identification of Halomonas strains.</title>
        <authorList>
            <person name="Xiao Z."/>
            <person name="Shen J."/>
        </authorList>
    </citation>
    <scope>NUCLEOTIDE SEQUENCE [LARGE SCALE GENOMIC DNA]</scope>
    <source>
        <strain evidence="1 3">DSM 17331</strain>
    </source>
</reference>
<dbReference type="AlphaFoldDB" id="A0A7V9W4T0"/>
<evidence type="ECO:0000313" key="3">
    <source>
        <dbReference type="Proteomes" id="UP000518091"/>
    </source>
</evidence>
<evidence type="ECO:0000313" key="4">
    <source>
        <dbReference type="Proteomes" id="UP000814353"/>
    </source>
</evidence>
<evidence type="ECO:0000313" key="1">
    <source>
        <dbReference type="EMBL" id="MBA2781067.1"/>
    </source>
</evidence>
<keyword evidence="4" id="KW-1185">Reference proteome</keyword>
<dbReference type="Proteomes" id="UP000518091">
    <property type="component" value="Unassembled WGS sequence"/>
</dbReference>
<dbReference type="Proteomes" id="UP000814353">
    <property type="component" value="Unassembled WGS sequence"/>
</dbReference>
<accession>A0A7V9W4T0</accession>
<organism evidence="1 3">
    <name type="scientific">Billgrantia kenyensis</name>
    <dbReference type="NCBI Taxonomy" id="321266"/>
    <lineage>
        <taxon>Bacteria</taxon>
        <taxon>Pseudomonadati</taxon>
        <taxon>Pseudomonadota</taxon>
        <taxon>Gammaproteobacteria</taxon>
        <taxon>Oceanospirillales</taxon>
        <taxon>Halomonadaceae</taxon>
        <taxon>Billgrantia</taxon>
    </lineage>
</organism>
<reference evidence="2 4" key="1">
    <citation type="submission" date="2020-05" db="EMBL/GenBank/DDBJ databases">
        <title>Comparative genomic analysis of denitrifying bacteria from Halomonas genus.</title>
        <authorList>
            <person name="Wang L."/>
            <person name="Shao Z."/>
        </authorList>
    </citation>
    <scope>NUCLEOTIDE SEQUENCE [LARGE SCALE GENOMIC DNA]</scope>
    <source>
        <strain evidence="2 4">DSM 17331</strain>
    </source>
</reference>
<proteinExistence type="predicted"/>
<sequence length="182" mass="20507">MLNHGKYSDLTAEQYELLGRNFIEWSNIEFLLGVLLSRLLFTPEFLGRTYSDEMSAAKLETAVKNALDIHRNRYGGRIVSDELSSEITQLVSAASVHRAFRNKLAHYLWMRSNDQEIFGSRMSGKLPKANGKNDGIKVSVLELKEKCESAHALVEKLKRIAIDALPKIEEEQNLASLGKGRS</sequence>